<gene>
    <name evidence="1" type="ORF">PIB30_062124</name>
</gene>
<reference evidence="1 2" key="1">
    <citation type="journal article" date="2023" name="Plants (Basel)">
        <title>Bridging the Gap: Combining Genomics and Transcriptomics Approaches to Understand Stylosanthes scabra, an Orphan Legume from the Brazilian Caatinga.</title>
        <authorList>
            <person name="Ferreira-Neto J.R.C."/>
            <person name="da Silva M.D."/>
            <person name="Binneck E."/>
            <person name="de Melo N.F."/>
            <person name="da Silva R.H."/>
            <person name="de Melo A.L.T.M."/>
            <person name="Pandolfi V."/>
            <person name="Bustamante F.O."/>
            <person name="Brasileiro-Vidal A.C."/>
            <person name="Benko-Iseppon A.M."/>
        </authorList>
    </citation>
    <scope>NUCLEOTIDE SEQUENCE [LARGE SCALE GENOMIC DNA]</scope>
    <source>
        <tissue evidence="1">Leaves</tissue>
    </source>
</reference>
<evidence type="ECO:0000313" key="2">
    <source>
        <dbReference type="Proteomes" id="UP001341840"/>
    </source>
</evidence>
<organism evidence="1 2">
    <name type="scientific">Stylosanthes scabra</name>
    <dbReference type="NCBI Taxonomy" id="79078"/>
    <lineage>
        <taxon>Eukaryota</taxon>
        <taxon>Viridiplantae</taxon>
        <taxon>Streptophyta</taxon>
        <taxon>Embryophyta</taxon>
        <taxon>Tracheophyta</taxon>
        <taxon>Spermatophyta</taxon>
        <taxon>Magnoliopsida</taxon>
        <taxon>eudicotyledons</taxon>
        <taxon>Gunneridae</taxon>
        <taxon>Pentapetalae</taxon>
        <taxon>rosids</taxon>
        <taxon>fabids</taxon>
        <taxon>Fabales</taxon>
        <taxon>Fabaceae</taxon>
        <taxon>Papilionoideae</taxon>
        <taxon>50 kb inversion clade</taxon>
        <taxon>dalbergioids sensu lato</taxon>
        <taxon>Dalbergieae</taxon>
        <taxon>Pterocarpus clade</taxon>
        <taxon>Stylosanthes</taxon>
    </lineage>
</organism>
<sequence length="303" mass="34552">MMFGVLIKKFDLQSAALSCFQNLFCLVDNIDLDSMNDIPVSQLNRQACDNLTALVSYSEDIWRLVCSAFNGVAPNSKHMGILIIHIPKSLLQGGFVPDRGTSNNIIIAQEILHFMKHTRSKKDLDLCIKDLWENGNRNLDMVYYVILDEVRQNILNYIPSSHGNNVCPLSQAIWRILNFIADNHDLKSWIFFGKNHNHFMFFSALWWIWRYRNNATFNLREPWSSDKIPPTSGTVKINRDASRFNYGGLIGFGCVIRNWHSMCRLGCAGIIPPSSILQGELRFLLFGEVFSWLSGGSMLNGLL</sequence>
<accession>A0ABU6XK05</accession>
<keyword evidence="2" id="KW-1185">Reference proteome</keyword>
<comment type="caution">
    <text evidence="1">The sequence shown here is derived from an EMBL/GenBank/DDBJ whole genome shotgun (WGS) entry which is preliminary data.</text>
</comment>
<dbReference type="Proteomes" id="UP001341840">
    <property type="component" value="Unassembled WGS sequence"/>
</dbReference>
<dbReference type="EMBL" id="JASCZI010212021">
    <property type="protein sequence ID" value="MED6198012.1"/>
    <property type="molecule type" value="Genomic_DNA"/>
</dbReference>
<evidence type="ECO:0000313" key="1">
    <source>
        <dbReference type="EMBL" id="MED6198012.1"/>
    </source>
</evidence>
<proteinExistence type="predicted"/>
<protein>
    <submittedName>
        <fullName evidence="1">Uncharacterized protein</fullName>
    </submittedName>
</protein>
<name>A0ABU6XK05_9FABA</name>